<dbReference type="Proteomes" id="UP000594749">
    <property type="component" value="Chromosome"/>
</dbReference>
<accession>A0A7M1LEU2</accession>
<keyword evidence="3" id="KW-1185">Reference proteome</keyword>
<name>A0A7M1LEU2_9BACT</name>
<evidence type="ECO:0000313" key="2">
    <source>
        <dbReference type="EMBL" id="QOQ86584.1"/>
    </source>
</evidence>
<dbReference type="SUPFAM" id="SSF52540">
    <property type="entry name" value="P-loop containing nucleoside triphosphate hydrolases"/>
    <property type="match status" value="1"/>
</dbReference>
<dbReference type="RefSeq" id="WP_025802804.1">
    <property type="nucleotide sequence ID" value="NZ_CP053842.1"/>
</dbReference>
<sequence>MRELIVFTNSRNIREFVKNYDGILLPKITTIGAFFSEILYNKTKTQVFEISRVLYLNEAVKKTENLEKKLNIKSQFFEFLQNKEYLFSFFKELSDSKKTINDLKSSDIYAEYEEHLEILGELFNNYKEILDKNGVYDDITLPFDYEIDESYIRSFDKITIKIDGILTNFNIEILDKIRNLTNVILKFKASNLNSNLVLNLEKLSSLEIEPGFSYELNLSTNTLNKISPLPSKKSIKLRGFKSQTLQALYVYTKISSFIRAGILPEDIVVILPDESFSEILKLYDFNNMLNFAMGFKFKNTLFYKIFSEILECLKGQKELDLAHNYLQKDVYTKIELFLNKANLSSQIYENFKKNYDEICDFNQFKSLINSILTISGESNLDLIINEVLFEIEIFLRSFTLKFSEICEIFSMLIRSKQIDHVGGGKVSVMGLLESRGMKFRAVIIPEFNDNLVPSRVVNEMFLNSEVRKRAGLISYTQRENLQRFYYKSLIEASEFTAICYKNSNSEIPSRFLKEFEVVDDNEFSDSDYMKLLETSKTILNLEPTDIKIAHDFFKEPLSFSRLNDYIKCPKMYAYKRIFCTKEAKNVDKENTNLTRGTSLHEIVANSYENNKFDYQKFCALVDSKFLGIYGEIVKENFKNFNIDMGGIIEHEVDITNKEFEGILIKGKIDRVEKTADDIYLTDYKLGKLDSATKSFQLAFYQALLGIEESINSYFSFTQMSSEPPHKDYNLETLKEKISQLKEISRKVMKFEENHNFCRNCPYTLICKRSVNG</sequence>
<evidence type="ECO:0000259" key="1">
    <source>
        <dbReference type="Pfam" id="PF12705"/>
    </source>
</evidence>
<protein>
    <submittedName>
        <fullName evidence="2">PD-(D/E)XK nuclease family protein</fullName>
    </submittedName>
</protein>
<dbReference type="OrthoDB" id="9766257at2"/>
<reference evidence="2 3" key="1">
    <citation type="submission" date="2020-10" db="EMBL/GenBank/DDBJ databases">
        <title>Campylobacter and Helicobacter PacBio genomes.</title>
        <authorList>
            <person name="Lane C."/>
        </authorList>
    </citation>
    <scope>NUCLEOTIDE SEQUENCE [LARGE SCALE GENOMIC DNA]</scope>
    <source>
        <strain evidence="2 3">2016D-0077</strain>
    </source>
</reference>
<organism evidence="2 3">
    <name type="scientific">Campylobacter corcagiensis</name>
    <dbReference type="NCBI Taxonomy" id="1448857"/>
    <lineage>
        <taxon>Bacteria</taxon>
        <taxon>Pseudomonadati</taxon>
        <taxon>Campylobacterota</taxon>
        <taxon>Epsilonproteobacteria</taxon>
        <taxon>Campylobacterales</taxon>
        <taxon>Campylobacteraceae</taxon>
        <taxon>Campylobacter</taxon>
    </lineage>
</organism>
<dbReference type="EMBL" id="CP063078">
    <property type="protein sequence ID" value="QOQ86584.1"/>
    <property type="molecule type" value="Genomic_DNA"/>
</dbReference>
<proteinExistence type="predicted"/>
<dbReference type="InterPro" id="IPR038726">
    <property type="entry name" value="PDDEXK_AddAB-type"/>
</dbReference>
<evidence type="ECO:0000313" key="3">
    <source>
        <dbReference type="Proteomes" id="UP000594749"/>
    </source>
</evidence>
<feature type="domain" description="PD-(D/E)XK endonuclease-like" evidence="1">
    <location>
        <begin position="557"/>
        <end position="767"/>
    </location>
</feature>
<dbReference type="InterPro" id="IPR011604">
    <property type="entry name" value="PDDEXK-like_dom_sf"/>
</dbReference>
<gene>
    <name evidence="2" type="ORF">IMC76_04955</name>
</gene>
<dbReference type="InterPro" id="IPR027417">
    <property type="entry name" value="P-loop_NTPase"/>
</dbReference>
<dbReference type="Pfam" id="PF12705">
    <property type="entry name" value="PDDEXK_1"/>
    <property type="match status" value="1"/>
</dbReference>
<dbReference type="AlphaFoldDB" id="A0A7M1LEU2"/>
<dbReference type="Gene3D" id="3.90.320.10">
    <property type="match status" value="1"/>
</dbReference>